<comment type="catalytic activity">
    <reaction evidence="10">
        <text>L-threonyl-[protein] + FAD = FMN-L-threonyl-[protein] + AMP + H(+)</text>
        <dbReference type="Rhea" id="RHEA:36847"/>
        <dbReference type="Rhea" id="RHEA-COMP:11060"/>
        <dbReference type="Rhea" id="RHEA-COMP:11061"/>
        <dbReference type="ChEBI" id="CHEBI:15378"/>
        <dbReference type="ChEBI" id="CHEBI:30013"/>
        <dbReference type="ChEBI" id="CHEBI:57692"/>
        <dbReference type="ChEBI" id="CHEBI:74257"/>
        <dbReference type="ChEBI" id="CHEBI:456215"/>
        <dbReference type="EC" id="2.7.1.180"/>
    </reaction>
</comment>
<accession>A0A2W7Q9E7</accession>
<gene>
    <name evidence="12" type="ORF">LY56_02550</name>
</gene>
<comment type="cofactor">
    <cofactor evidence="1">
        <name>Mg(2+)</name>
        <dbReference type="ChEBI" id="CHEBI:18420"/>
    </cofactor>
</comment>
<dbReference type="PANTHER" id="PTHR30040">
    <property type="entry name" value="THIAMINE BIOSYNTHESIS LIPOPROTEIN APBE"/>
    <property type="match status" value="1"/>
</dbReference>
<organism evidence="12 13">
    <name type="scientific">Roseinatronobacter thiooxidans</name>
    <dbReference type="NCBI Taxonomy" id="121821"/>
    <lineage>
        <taxon>Bacteria</taxon>
        <taxon>Pseudomonadati</taxon>
        <taxon>Pseudomonadota</taxon>
        <taxon>Alphaproteobacteria</taxon>
        <taxon>Rhodobacterales</taxon>
        <taxon>Paracoccaceae</taxon>
        <taxon>Roseinatronobacter</taxon>
    </lineage>
</organism>
<dbReference type="Pfam" id="PF02424">
    <property type="entry name" value="ApbE"/>
    <property type="match status" value="1"/>
</dbReference>
<evidence type="ECO:0000256" key="2">
    <source>
        <dbReference type="ARBA" id="ARBA00011955"/>
    </source>
</evidence>
<evidence type="ECO:0000256" key="3">
    <source>
        <dbReference type="ARBA" id="ARBA00016337"/>
    </source>
</evidence>
<evidence type="ECO:0000256" key="9">
    <source>
        <dbReference type="ARBA" id="ARBA00031306"/>
    </source>
</evidence>
<dbReference type="PROSITE" id="PS51318">
    <property type="entry name" value="TAT"/>
    <property type="match status" value="1"/>
</dbReference>
<keyword evidence="11" id="KW-0732">Signal</keyword>
<proteinExistence type="predicted"/>
<evidence type="ECO:0000256" key="1">
    <source>
        <dbReference type="ARBA" id="ARBA00001946"/>
    </source>
</evidence>
<evidence type="ECO:0000256" key="11">
    <source>
        <dbReference type="SAM" id="SignalP"/>
    </source>
</evidence>
<evidence type="ECO:0000313" key="13">
    <source>
        <dbReference type="Proteomes" id="UP000249364"/>
    </source>
</evidence>
<dbReference type="InterPro" id="IPR003374">
    <property type="entry name" value="ApbE-like_sf"/>
</dbReference>
<evidence type="ECO:0000313" key="12">
    <source>
        <dbReference type="EMBL" id="PZX40667.1"/>
    </source>
</evidence>
<dbReference type="InterPro" id="IPR006311">
    <property type="entry name" value="TAT_signal"/>
</dbReference>
<keyword evidence="8" id="KW-0460">Magnesium</keyword>
<feature type="chain" id="PRO_5039886129" description="FAD:protein FMN transferase" evidence="11">
    <location>
        <begin position="20"/>
        <end position="308"/>
    </location>
</feature>
<dbReference type="RefSeq" id="WP_071470054.1">
    <property type="nucleotide sequence ID" value="NZ_MEHT01000023.1"/>
</dbReference>
<dbReference type="STRING" id="121821.GCA_001870675_01285"/>
<dbReference type="Proteomes" id="UP000249364">
    <property type="component" value="Unassembled WGS sequence"/>
</dbReference>
<dbReference type="GO" id="GO:0046872">
    <property type="term" value="F:metal ion binding"/>
    <property type="evidence" value="ECO:0007669"/>
    <property type="project" value="UniProtKB-KW"/>
</dbReference>
<dbReference type="InterPro" id="IPR024932">
    <property type="entry name" value="ApbE"/>
</dbReference>
<keyword evidence="7" id="KW-0274">FAD</keyword>
<evidence type="ECO:0000256" key="4">
    <source>
        <dbReference type="ARBA" id="ARBA00022630"/>
    </source>
</evidence>
<keyword evidence="5" id="KW-0808">Transferase</keyword>
<keyword evidence="13" id="KW-1185">Reference proteome</keyword>
<feature type="signal peptide" evidence="11">
    <location>
        <begin position="1"/>
        <end position="19"/>
    </location>
</feature>
<protein>
    <recommendedName>
        <fullName evidence="3">FAD:protein FMN transferase</fullName>
        <ecNumber evidence="2">2.7.1.180</ecNumber>
    </recommendedName>
    <alternativeName>
        <fullName evidence="9">Flavin transferase</fullName>
    </alternativeName>
</protein>
<reference evidence="12 13" key="1">
    <citation type="submission" date="2018-06" db="EMBL/GenBank/DDBJ databases">
        <title>Genomic Encyclopedia of Archaeal and Bacterial Type Strains, Phase II (KMG-II): from individual species to whole genera.</title>
        <authorList>
            <person name="Goeker M."/>
        </authorList>
    </citation>
    <scope>NUCLEOTIDE SEQUENCE [LARGE SCALE GENOMIC DNA]</scope>
    <source>
        <strain evidence="12 13">DSM 13087</strain>
    </source>
</reference>
<dbReference type="PANTHER" id="PTHR30040:SF2">
    <property type="entry name" value="FAD:PROTEIN FMN TRANSFERASE"/>
    <property type="match status" value="1"/>
</dbReference>
<dbReference type="Gene3D" id="3.10.520.10">
    <property type="entry name" value="ApbE-like domains"/>
    <property type="match status" value="1"/>
</dbReference>
<evidence type="ECO:0000256" key="10">
    <source>
        <dbReference type="ARBA" id="ARBA00048540"/>
    </source>
</evidence>
<comment type="caution">
    <text evidence="12">The sequence shown here is derived from an EMBL/GenBank/DDBJ whole genome shotgun (WGS) entry which is preliminary data.</text>
</comment>
<name>A0A2W7Q9E7_9RHOB</name>
<keyword evidence="12" id="KW-0449">Lipoprotein</keyword>
<evidence type="ECO:0000256" key="7">
    <source>
        <dbReference type="ARBA" id="ARBA00022827"/>
    </source>
</evidence>
<sequence length="308" mass="32892">MSALSRRRFLTIAACTALAGSGQSLPPAPRMTWRGTALGADVSITLDGPEALTRATLARARLELEAYEARFSLFRPDSDLVRLNTQGELPDLDARWQDMLGLSDRLHRATNGAFDPTIQPLWLAHARGGDVRAARALVGWQRVALPTDARRGVRLAAGQALSFNGIAQGMATDAVTATLKAAGMQRVMVDMGETAALGGPWHLGVADPDRGHFATVQLKNRAMAVSSPMALRLSTGAQHILHPQGRMQAHWSSVAVIARSASVADGFSTAACFMTKAELQACAIRLGGIDRVLLLDHHGTRDTVLIHS</sequence>
<dbReference type="AlphaFoldDB" id="A0A2W7Q9E7"/>
<keyword evidence="6" id="KW-0479">Metal-binding</keyword>
<evidence type="ECO:0000256" key="5">
    <source>
        <dbReference type="ARBA" id="ARBA00022679"/>
    </source>
</evidence>
<dbReference type="EMBL" id="QKZQ01000012">
    <property type="protein sequence ID" value="PZX40667.1"/>
    <property type="molecule type" value="Genomic_DNA"/>
</dbReference>
<evidence type="ECO:0000256" key="8">
    <source>
        <dbReference type="ARBA" id="ARBA00022842"/>
    </source>
</evidence>
<dbReference type="SUPFAM" id="SSF143631">
    <property type="entry name" value="ApbE-like"/>
    <property type="match status" value="1"/>
</dbReference>
<dbReference type="GO" id="GO:0016740">
    <property type="term" value="F:transferase activity"/>
    <property type="evidence" value="ECO:0007669"/>
    <property type="project" value="UniProtKB-KW"/>
</dbReference>
<dbReference type="EC" id="2.7.1.180" evidence="2"/>
<keyword evidence="4" id="KW-0285">Flavoprotein</keyword>
<dbReference type="OrthoDB" id="9778595at2"/>
<evidence type="ECO:0000256" key="6">
    <source>
        <dbReference type="ARBA" id="ARBA00022723"/>
    </source>
</evidence>